<feature type="transmembrane region" description="Helical" evidence="1">
    <location>
        <begin position="305"/>
        <end position="326"/>
    </location>
</feature>
<feature type="transmembrane region" description="Helical" evidence="1">
    <location>
        <begin position="359"/>
        <end position="377"/>
    </location>
</feature>
<evidence type="ECO:0000256" key="1">
    <source>
        <dbReference type="SAM" id="Phobius"/>
    </source>
</evidence>
<keyword evidence="3" id="KW-1185">Reference proteome</keyword>
<organism evidence="2 3">
    <name type="scientific">Curtobacterium pusillum</name>
    <dbReference type="NCBI Taxonomy" id="69373"/>
    <lineage>
        <taxon>Bacteria</taxon>
        <taxon>Bacillati</taxon>
        <taxon>Actinomycetota</taxon>
        <taxon>Actinomycetes</taxon>
        <taxon>Micrococcales</taxon>
        <taxon>Microbacteriaceae</taxon>
        <taxon>Curtobacterium</taxon>
    </lineage>
</organism>
<feature type="transmembrane region" description="Helical" evidence="1">
    <location>
        <begin position="59"/>
        <end position="77"/>
    </location>
</feature>
<feature type="transmembrane region" description="Helical" evidence="1">
    <location>
        <begin position="84"/>
        <end position="102"/>
    </location>
</feature>
<feature type="transmembrane region" description="Helical" evidence="1">
    <location>
        <begin position="133"/>
        <end position="149"/>
    </location>
</feature>
<feature type="transmembrane region" description="Helical" evidence="1">
    <location>
        <begin position="29"/>
        <end position="47"/>
    </location>
</feature>
<dbReference type="EMBL" id="JABMCE010000082">
    <property type="protein sequence ID" value="NUU14581.1"/>
    <property type="molecule type" value="Genomic_DNA"/>
</dbReference>
<dbReference type="RefSeq" id="WP_175352054.1">
    <property type="nucleotide sequence ID" value="NZ_BAAAWQ010000001.1"/>
</dbReference>
<gene>
    <name evidence="2" type="ORF">HP507_12160</name>
</gene>
<proteinExistence type="predicted"/>
<keyword evidence="1" id="KW-0812">Transmembrane</keyword>
<feature type="transmembrane region" description="Helical" evidence="1">
    <location>
        <begin position="155"/>
        <end position="171"/>
    </location>
</feature>
<dbReference type="Proteomes" id="UP000573001">
    <property type="component" value="Unassembled WGS sequence"/>
</dbReference>
<comment type="caution">
    <text evidence="2">The sequence shown here is derived from an EMBL/GenBank/DDBJ whole genome shotgun (WGS) entry which is preliminary data.</text>
</comment>
<reference evidence="2 3" key="1">
    <citation type="submission" date="2020-05" db="EMBL/GenBank/DDBJ databases">
        <title>Genome Sequencing of Type Strains.</title>
        <authorList>
            <person name="Lemaire J.F."/>
            <person name="Inderbitzin P."/>
            <person name="Gregorio O.A."/>
            <person name="Collins S.B."/>
            <person name="Wespe N."/>
            <person name="Knight-Connoni V."/>
        </authorList>
    </citation>
    <scope>NUCLEOTIDE SEQUENCE [LARGE SCALE GENOMIC DNA]</scope>
    <source>
        <strain evidence="2 3">ATCC 19096</strain>
    </source>
</reference>
<feature type="transmembrane region" description="Helical" evidence="1">
    <location>
        <begin position="6"/>
        <end position="22"/>
    </location>
</feature>
<accession>A0ABX2M9Q3</accession>
<evidence type="ECO:0000313" key="3">
    <source>
        <dbReference type="Proteomes" id="UP000573001"/>
    </source>
</evidence>
<keyword evidence="1" id="KW-1133">Transmembrane helix</keyword>
<evidence type="ECO:0008006" key="4">
    <source>
        <dbReference type="Google" id="ProtNLM"/>
    </source>
</evidence>
<protein>
    <recommendedName>
        <fullName evidence="4">Oligosaccharide repeat unit polymerase</fullName>
    </recommendedName>
</protein>
<feature type="transmembrane region" description="Helical" evidence="1">
    <location>
        <begin position="183"/>
        <end position="203"/>
    </location>
</feature>
<evidence type="ECO:0000313" key="2">
    <source>
        <dbReference type="EMBL" id="NUU14581.1"/>
    </source>
</evidence>
<keyword evidence="1" id="KW-0472">Membrane</keyword>
<name>A0ABX2M9Q3_9MICO</name>
<sequence>MYLVEVISLAVVFLVIASRGYHPGWRGKTVLFLGLIWAVAFSISSYVHESASVDWRPGIAAILFLPAVVLCIRIVGVTRSHYRWLFSAYLLGSLVAASVQPAELFAESRWKFGYGLPATLLLVLLASRSRGAAVRWLSMLGAVVLNVAFDYRSLALIVTFVLAIDFVRVVFKPKLHSFPARATFAVAASGGLILIGAIVARVYSRLAQEGVLGPSAALRLQLQGGGAVWTMLLGGRNEGFYSVPAVLEHPFAGYGASKPLPLLIQTTAQRSLQALGLGQLSDFGHANGQIPTHSFLMDAWVTSGLLGGLFWLFVLFLTVAALFAVVRNYGENGWVFPGMLFTLQAWNILFSPFGGSSRILAAITLAMALYELSRVYGGGARQGSLSTNRSTPGQPGPLAARVRASARSDLFAPVVRPEGAAVAVGKA</sequence>